<reference evidence="1" key="1">
    <citation type="submission" date="2019-08" db="EMBL/GenBank/DDBJ databases">
        <authorList>
            <person name="Kucharzyk K."/>
            <person name="Murdoch R.W."/>
            <person name="Higgins S."/>
            <person name="Loffler F."/>
        </authorList>
    </citation>
    <scope>NUCLEOTIDE SEQUENCE</scope>
</reference>
<accession>A0A644V9C2</accession>
<evidence type="ECO:0008006" key="2">
    <source>
        <dbReference type="Google" id="ProtNLM"/>
    </source>
</evidence>
<comment type="caution">
    <text evidence="1">The sequence shown here is derived from an EMBL/GenBank/DDBJ whole genome shotgun (WGS) entry which is preliminary data.</text>
</comment>
<dbReference type="AlphaFoldDB" id="A0A644V9C2"/>
<name>A0A644V9C2_9ZZZZ</name>
<evidence type="ECO:0000313" key="1">
    <source>
        <dbReference type="EMBL" id="MPL87352.1"/>
    </source>
</evidence>
<dbReference type="EMBL" id="VSSQ01000237">
    <property type="protein sequence ID" value="MPL87352.1"/>
    <property type="molecule type" value="Genomic_DNA"/>
</dbReference>
<protein>
    <recommendedName>
        <fullName evidence="2">Lipoprotein</fullName>
    </recommendedName>
</protein>
<dbReference type="PROSITE" id="PS51257">
    <property type="entry name" value="PROKAR_LIPOPROTEIN"/>
    <property type="match status" value="1"/>
</dbReference>
<sequence>MKFKPAFIIFFAITLIVSCGVNRDIPENPYIDSTLSEAQQKMLDSILGNALDHEALYTIAGRIKPMSTVASFRFPVANSDSTKNTVAEVLDLSEKNVYLAEIAELQYLVNSLSYPDLKFILTPFKSPSKGLRYFDLNVIRVSLLDSLLSAKASFFGQFGLVPGADPVMVIAAVENAGRYERLRAYGYLFGYPDYAVDFFVQASVEQDKTKKLPERNFFQIPAYARQHGTFVYAYPKEHTPDQTDSTLYYRAKEVLDYYSDIRNQYLNPDSTLQAGKLLMDLHKPSKKQGR</sequence>
<proteinExistence type="predicted"/>
<organism evidence="1">
    <name type="scientific">bioreactor metagenome</name>
    <dbReference type="NCBI Taxonomy" id="1076179"/>
    <lineage>
        <taxon>unclassified sequences</taxon>
        <taxon>metagenomes</taxon>
        <taxon>ecological metagenomes</taxon>
    </lineage>
</organism>
<gene>
    <name evidence="1" type="ORF">SDC9_33352</name>
</gene>